<dbReference type="EMBL" id="CP011125">
    <property type="protein sequence ID" value="AKF06681.1"/>
    <property type="molecule type" value="Genomic_DNA"/>
</dbReference>
<dbReference type="Gene3D" id="3.30.70.1070">
    <property type="entry name" value="Sporulation related repeat"/>
    <property type="match status" value="1"/>
</dbReference>
<dbReference type="SUPFAM" id="SSF110997">
    <property type="entry name" value="Sporulation related repeat"/>
    <property type="match status" value="1"/>
</dbReference>
<dbReference type="Pfam" id="PF05036">
    <property type="entry name" value="SPOR"/>
    <property type="match status" value="1"/>
</dbReference>
<sequence>MEAAMDSAMRDLDRVRERDEGEGAGRRIALLGLAGITTVGVVLSLCLQVGTGTAEDAAADSDPLARLDRASGLAPAEPCLDDEREQAARDDEDEIDPVALTFPATLQGDDRPEVHAALAAAAAELRHPDPLPGTGVPTIAAPIVPVTAAELAERLPAALPAAIAAGSGGSLARAAAVDPMLQGALPEARVGEAAPEGRDGEYTVQVISYDSPEGAQAFAAGLRARGHRAFVLRAEVEGRGVVYRVRIGPFETNAEAQTYRRQFEETERMNTIVVRRREQ</sequence>
<evidence type="ECO:0000256" key="1">
    <source>
        <dbReference type="SAM" id="MobiDB-lite"/>
    </source>
</evidence>
<dbReference type="AlphaFoldDB" id="A0A0F6W3R2"/>
<dbReference type="GO" id="GO:0042834">
    <property type="term" value="F:peptidoglycan binding"/>
    <property type="evidence" value="ECO:0007669"/>
    <property type="project" value="InterPro"/>
</dbReference>
<evidence type="ECO:0000313" key="3">
    <source>
        <dbReference type="EMBL" id="AKF06681.1"/>
    </source>
</evidence>
<dbReference type="InterPro" id="IPR036680">
    <property type="entry name" value="SPOR-like_sf"/>
</dbReference>
<evidence type="ECO:0000259" key="2">
    <source>
        <dbReference type="PROSITE" id="PS51724"/>
    </source>
</evidence>
<feature type="compositionally biased region" description="Acidic residues" evidence="1">
    <location>
        <begin position="79"/>
        <end position="94"/>
    </location>
</feature>
<dbReference type="InterPro" id="IPR007730">
    <property type="entry name" value="SPOR-like_dom"/>
</dbReference>
<proteinExistence type="predicted"/>
<keyword evidence="4" id="KW-1185">Reference proteome</keyword>
<evidence type="ECO:0000313" key="4">
    <source>
        <dbReference type="Proteomes" id="UP000034883"/>
    </source>
</evidence>
<dbReference type="Proteomes" id="UP000034883">
    <property type="component" value="Chromosome"/>
</dbReference>
<dbReference type="KEGG" id="samy:DB32_003830"/>
<feature type="region of interest" description="Disordered" evidence="1">
    <location>
        <begin position="72"/>
        <end position="94"/>
    </location>
</feature>
<organism evidence="3 4">
    <name type="scientific">Sandaracinus amylolyticus</name>
    <dbReference type="NCBI Taxonomy" id="927083"/>
    <lineage>
        <taxon>Bacteria</taxon>
        <taxon>Pseudomonadati</taxon>
        <taxon>Myxococcota</taxon>
        <taxon>Polyangia</taxon>
        <taxon>Polyangiales</taxon>
        <taxon>Sandaracinaceae</taxon>
        <taxon>Sandaracinus</taxon>
    </lineage>
</organism>
<dbReference type="PROSITE" id="PS51724">
    <property type="entry name" value="SPOR"/>
    <property type="match status" value="1"/>
</dbReference>
<name>A0A0F6W3R2_9BACT</name>
<feature type="domain" description="SPOR" evidence="2">
    <location>
        <begin position="196"/>
        <end position="276"/>
    </location>
</feature>
<reference evidence="3 4" key="1">
    <citation type="submission" date="2015-03" db="EMBL/GenBank/DDBJ databases">
        <title>Genome assembly of Sandaracinus amylolyticus DSM 53668.</title>
        <authorList>
            <person name="Sharma G."/>
            <person name="Subramanian S."/>
        </authorList>
    </citation>
    <scope>NUCLEOTIDE SEQUENCE [LARGE SCALE GENOMIC DNA]</scope>
    <source>
        <strain evidence="3 4">DSM 53668</strain>
    </source>
</reference>
<dbReference type="STRING" id="927083.DB32_003830"/>
<accession>A0A0F6W3R2</accession>
<protein>
    <submittedName>
        <fullName evidence="3">Sporulation domain protein</fullName>
    </submittedName>
</protein>
<gene>
    <name evidence="3" type="ORF">DB32_003830</name>
</gene>